<dbReference type="EMBL" id="VCIA01000001">
    <property type="protein sequence ID" value="TMN22189.1"/>
    <property type="molecule type" value="Genomic_DNA"/>
</dbReference>
<gene>
    <name evidence="3" type="ORF">FFL34_08655</name>
</gene>
<evidence type="ECO:0000313" key="3">
    <source>
        <dbReference type="EMBL" id="TMN22189.1"/>
    </source>
</evidence>
<dbReference type="InterPro" id="IPR017969">
    <property type="entry name" value="Heavy-metal-associated_CS"/>
</dbReference>
<accession>A0A5S3QKB7</accession>
<dbReference type="PROSITE" id="PS50846">
    <property type="entry name" value="HMA_2"/>
    <property type="match status" value="1"/>
</dbReference>
<protein>
    <submittedName>
        <fullName evidence="3">Heavy-metal-associated domain-containing protein</fullName>
    </submittedName>
</protein>
<proteinExistence type="predicted"/>
<dbReference type="Gene3D" id="3.30.70.100">
    <property type="match status" value="1"/>
</dbReference>
<dbReference type="InterPro" id="IPR036163">
    <property type="entry name" value="HMA_dom_sf"/>
</dbReference>
<name>A0A5S3QKB7_9BACI</name>
<dbReference type="OrthoDB" id="2721717at2"/>
<dbReference type="PROSITE" id="PS01047">
    <property type="entry name" value="HMA_1"/>
    <property type="match status" value="1"/>
</dbReference>
<dbReference type="Pfam" id="PF00403">
    <property type="entry name" value="HMA"/>
    <property type="match status" value="1"/>
</dbReference>
<comment type="caution">
    <text evidence="3">The sequence shown here is derived from an EMBL/GenBank/DDBJ whole genome shotgun (WGS) entry which is preliminary data.</text>
</comment>
<feature type="domain" description="HMA" evidence="2">
    <location>
        <begin position="2"/>
        <end position="70"/>
    </location>
</feature>
<dbReference type="SUPFAM" id="SSF55008">
    <property type="entry name" value="HMA, heavy metal-associated domain"/>
    <property type="match status" value="1"/>
</dbReference>
<sequence length="77" mass="8444">MQKAIINLETLTCPSCIQKIENALKGMNGIEKDSVEVLFNSSKVKANFDAEALTMESIEKAIEDLGYPVIKSKARAI</sequence>
<dbReference type="AlphaFoldDB" id="A0A5S3QKB7"/>
<dbReference type="CDD" id="cd00371">
    <property type="entry name" value="HMA"/>
    <property type="match status" value="1"/>
</dbReference>
<organism evidence="3 4">
    <name type="scientific">Lentibacillus cibarius</name>
    <dbReference type="NCBI Taxonomy" id="2583219"/>
    <lineage>
        <taxon>Bacteria</taxon>
        <taxon>Bacillati</taxon>
        <taxon>Bacillota</taxon>
        <taxon>Bacilli</taxon>
        <taxon>Bacillales</taxon>
        <taxon>Bacillaceae</taxon>
        <taxon>Lentibacillus</taxon>
    </lineage>
</organism>
<reference evidence="3 4" key="1">
    <citation type="submission" date="2019-05" db="EMBL/GenBank/DDBJ databases">
        <title>Genomic analysis of Lentibacillus sp. NKC220-2.</title>
        <authorList>
            <person name="Oh Y.J."/>
        </authorList>
    </citation>
    <scope>NUCLEOTIDE SEQUENCE [LARGE SCALE GENOMIC DNA]</scope>
    <source>
        <strain evidence="3 4">NKC220-2</strain>
    </source>
</reference>
<evidence type="ECO:0000259" key="2">
    <source>
        <dbReference type="PROSITE" id="PS50846"/>
    </source>
</evidence>
<evidence type="ECO:0000256" key="1">
    <source>
        <dbReference type="ARBA" id="ARBA00022723"/>
    </source>
</evidence>
<dbReference type="InterPro" id="IPR006121">
    <property type="entry name" value="HMA_dom"/>
</dbReference>
<keyword evidence="1" id="KW-0479">Metal-binding</keyword>
<dbReference type="Proteomes" id="UP000306980">
    <property type="component" value="Unassembled WGS sequence"/>
</dbReference>
<dbReference type="RefSeq" id="WP_138603097.1">
    <property type="nucleotide sequence ID" value="NZ_VCIA01000001.1"/>
</dbReference>
<dbReference type="GO" id="GO:0046872">
    <property type="term" value="F:metal ion binding"/>
    <property type="evidence" value="ECO:0007669"/>
    <property type="project" value="UniProtKB-KW"/>
</dbReference>
<evidence type="ECO:0000313" key="4">
    <source>
        <dbReference type="Proteomes" id="UP000306980"/>
    </source>
</evidence>